<dbReference type="InterPro" id="IPR011006">
    <property type="entry name" value="CheY-like_superfamily"/>
</dbReference>
<gene>
    <name evidence="3" type="ORF">OFY17_06460</name>
</gene>
<evidence type="ECO:0000313" key="4">
    <source>
        <dbReference type="Proteomes" id="UP001209713"/>
    </source>
</evidence>
<dbReference type="Pfam" id="PF00072">
    <property type="entry name" value="Response_reg"/>
    <property type="match status" value="1"/>
</dbReference>
<dbReference type="SMART" id="SM00448">
    <property type="entry name" value="REC"/>
    <property type="match status" value="1"/>
</dbReference>
<keyword evidence="4" id="KW-1185">Reference proteome</keyword>
<dbReference type="EMBL" id="JAOVZB010000002">
    <property type="protein sequence ID" value="MCV2402533.1"/>
    <property type="molecule type" value="Genomic_DNA"/>
</dbReference>
<dbReference type="CDD" id="cd17557">
    <property type="entry name" value="REC_Rcp-like"/>
    <property type="match status" value="1"/>
</dbReference>
<keyword evidence="1" id="KW-0597">Phosphoprotein</keyword>
<name>A0ABT2YRM0_9GAMM</name>
<dbReference type="InterPro" id="IPR052893">
    <property type="entry name" value="TCS_response_regulator"/>
</dbReference>
<evidence type="ECO:0000313" key="3">
    <source>
        <dbReference type="EMBL" id="MCV2402533.1"/>
    </source>
</evidence>
<dbReference type="InterPro" id="IPR001789">
    <property type="entry name" value="Sig_transdc_resp-reg_receiver"/>
</dbReference>
<proteinExistence type="predicted"/>
<dbReference type="SUPFAM" id="SSF52172">
    <property type="entry name" value="CheY-like"/>
    <property type="match status" value="1"/>
</dbReference>
<dbReference type="RefSeq" id="WP_263529913.1">
    <property type="nucleotide sequence ID" value="NZ_JAOVZB010000002.1"/>
</dbReference>
<dbReference type="PANTHER" id="PTHR44520">
    <property type="entry name" value="RESPONSE REGULATOR RCP1-RELATED"/>
    <property type="match status" value="1"/>
</dbReference>
<feature type="modified residue" description="4-aspartylphosphate" evidence="1">
    <location>
        <position position="63"/>
    </location>
</feature>
<reference evidence="3 4" key="1">
    <citation type="submission" date="2022-10" db="EMBL/GenBank/DDBJ databases">
        <title>Marinomonas transparenta sp. nov. and Marinomonas sargassi sp. nov., isolated from marine alga (Sargassum natans (L.) Gaillon).</title>
        <authorList>
            <person name="Wang Y."/>
        </authorList>
    </citation>
    <scope>NUCLEOTIDE SEQUENCE [LARGE SCALE GENOMIC DNA]</scope>
    <source>
        <strain evidence="3 4">C2222</strain>
    </source>
</reference>
<dbReference type="PANTHER" id="PTHR44520:SF2">
    <property type="entry name" value="RESPONSE REGULATOR RCP1"/>
    <property type="match status" value="1"/>
</dbReference>
<organism evidence="3 4">
    <name type="scientific">Marinomonas sargassi</name>
    <dbReference type="NCBI Taxonomy" id="2984494"/>
    <lineage>
        <taxon>Bacteria</taxon>
        <taxon>Pseudomonadati</taxon>
        <taxon>Pseudomonadota</taxon>
        <taxon>Gammaproteobacteria</taxon>
        <taxon>Oceanospirillales</taxon>
        <taxon>Oceanospirillaceae</taxon>
        <taxon>Marinomonas</taxon>
    </lineage>
</organism>
<dbReference type="Gene3D" id="3.40.50.2300">
    <property type="match status" value="1"/>
</dbReference>
<dbReference type="PROSITE" id="PS50110">
    <property type="entry name" value="RESPONSE_REGULATORY"/>
    <property type="match status" value="1"/>
</dbReference>
<dbReference type="Proteomes" id="UP001209713">
    <property type="component" value="Unassembled WGS sequence"/>
</dbReference>
<evidence type="ECO:0000259" key="2">
    <source>
        <dbReference type="PROSITE" id="PS50110"/>
    </source>
</evidence>
<evidence type="ECO:0000256" key="1">
    <source>
        <dbReference type="PROSITE-ProRule" id="PRU00169"/>
    </source>
</evidence>
<feature type="domain" description="Response regulatory" evidence="2">
    <location>
        <begin position="9"/>
        <end position="130"/>
    </location>
</feature>
<comment type="caution">
    <text evidence="3">The sequence shown here is derived from an EMBL/GenBank/DDBJ whole genome shotgun (WGS) entry which is preliminary data.</text>
</comment>
<sequence length="141" mass="15704">MNSNSDEVSLLVVEDDDIDFMTIQRSFAKMKIANPLIRAIDGVEALNILMSGEVSKPFIVLLDLNMPRMGGHELLNSIRSTEGIADTVIFILTSSADEKDILKSYQYNVAGYFVKEEAGQGFLEILSLLNGYWRIACLPKK</sequence>
<protein>
    <submittedName>
        <fullName evidence="3">Response regulator</fullName>
    </submittedName>
</protein>
<accession>A0ABT2YRM0</accession>